<protein>
    <submittedName>
        <fullName evidence="1">Uncharacterized protein</fullName>
    </submittedName>
</protein>
<proteinExistence type="predicted"/>
<dbReference type="Gene3D" id="1.20.120.1620">
    <property type="match status" value="1"/>
</dbReference>
<organism evidence="1 2">
    <name type="scientific">Pedobacter hartonius</name>
    <dbReference type="NCBI Taxonomy" id="425514"/>
    <lineage>
        <taxon>Bacteria</taxon>
        <taxon>Pseudomonadati</taxon>
        <taxon>Bacteroidota</taxon>
        <taxon>Sphingobacteriia</taxon>
        <taxon>Sphingobacteriales</taxon>
        <taxon>Sphingobacteriaceae</taxon>
        <taxon>Pedobacter</taxon>
    </lineage>
</organism>
<dbReference type="STRING" id="425514.SAMN05443550_101667"/>
<reference evidence="1 2" key="1">
    <citation type="submission" date="2016-10" db="EMBL/GenBank/DDBJ databases">
        <authorList>
            <person name="de Groot N.N."/>
        </authorList>
    </citation>
    <scope>NUCLEOTIDE SEQUENCE [LARGE SCALE GENOMIC DNA]</scope>
    <source>
        <strain evidence="1 2">DSM 19033</strain>
    </source>
</reference>
<gene>
    <name evidence="1" type="ORF">SAMN05443550_101667</name>
</gene>
<keyword evidence="2" id="KW-1185">Reference proteome</keyword>
<evidence type="ECO:0000313" key="2">
    <source>
        <dbReference type="Proteomes" id="UP000198850"/>
    </source>
</evidence>
<dbReference type="AlphaFoldDB" id="A0A1H3XPT9"/>
<evidence type="ECO:0000313" key="1">
    <source>
        <dbReference type="EMBL" id="SEA00582.1"/>
    </source>
</evidence>
<name>A0A1H3XPT9_9SPHI</name>
<dbReference type="InterPro" id="IPR038314">
    <property type="entry name" value="T6SS_sf"/>
</dbReference>
<sequence length="48" mass="5617">MAFHSITPTQIADYKGKKPYMKSCIEFSQSEELDSLIRSYDYQIEINP</sequence>
<dbReference type="Proteomes" id="UP000198850">
    <property type="component" value="Unassembled WGS sequence"/>
</dbReference>
<accession>A0A1H3XPT9</accession>
<dbReference type="EMBL" id="FNRA01000001">
    <property type="protein sequence ID" value="SEA00582.1"/>
    <property type="molecule type" value="Genomic_DNA"/>
</dbReference>